<comment type="similarity">
    <text evidence="1 4">Belongs to the glycosyl hydrolase 14 family.</text>
</comment>
<keyword evidence="4 5" id="KW-0326">Glycosidase</keyword>
<reference evidence="6" key="2">
    <citation type="submission" date="2017-02" db="EMBL/GenBank/DDBJ databases">
        <title>Sunflower complete genome.</title>
        <authorList>
            <person name="Langlade N."/>
            <person name="Munos S."/>
        </authorList>
    </citation>
    <scope>NUCLEOTIDE SEQUENCE [LARGE SCALE GENOMIC DNA]</scope>
    <source>
        <tissue evidence="6">Leaves</tissue>
    </source>
</reference>
<evidence type="ECO:0000256" key="3">
    <source>
        <dbReference type="ARBA" id="ARBA00023326"/>
    </source>
</evidence>
<dbReference type="PRINTS" id="PR00750">
    <property type="entry name" value="BETAAMYLASE"/>
</dbReference>
<dbReference type="Gramene" id="mRNA:HanXRQr2_Chr14g0660161">
    <property type="protein sequence ID" value="CDS:HanXRQr2_Chr14g0660161.1"/>
    <property type="gene ID" value="HanXRQr2_Chr14g0660161"/>
</dbReference>
<dbReference type="PANTHER" id="PTHR31352">
    <property type="entry name" value="BETA-AMYLASE 1, CHLOROPLASTIC"/>
    <property type="match status" value="1"/>
</dbReference>
<proteinExistence type="inferred from homology"/>
<comment type="catalytic activity">
    <reaction evidence="4">
        <text>Hydrolysis of (1-&gt;4)-alpha-D-glucosidic linkages in polysaccharides so as to remove successive maltose units from the non-reducing ends of the chains.</text>
        <dbReference type="EC" id="3.2.1.2"/>
    </reaction>
</comment>
<dbReference type="AlphaFoldDB" id="A0A251SKH3"/>
<dbReference type="Proteomes" id="UP000215914">
    <property type="component" value="Chromosome 14"/>
</dbReference>
<dbReference type="Gene3D" id="3.20.20.80">
    <property type="entry name" value="Glycosidases"/>
    <property type="match status" value="1"/>
</dbReference>
<dbReference type="InterPro" id="IPR017853">
    <property type="entry name" value="GH"/>
</dbReference>
<evidence type="ECO:0000256" key="4">
    <source>
        <dbReference type="RuleBase" id="RU000509"/>
    </source>
</evidence>
<dbReference type="SUPFAM" id="SSF51445">
    <property type="entry name" value="(Trans)glycosidases"/>
    <property type="match status" value="1"/>
</dbReference>
<keyword evidence="3 4" id="KW-0624">Polysaccharide degradation</keyword>
<dbReference type="Pfam" id="PF01373">
    <property type="entry name" value="Glyco_hydro_14"/>
    <property type="match status" value="1"/>
</dbReference>
<dbReference type="EC" id="3.2.1.2" evidence="4"/>
<dbReference type="EMBL" id="CM007903">
    <property type="protein sequence ID" value="OTF99339.1"/>
    <property type="molecule type" value="Genomic_DNA"/>
</dbReference>
<organism evidence="6 7">
    <name type="scientific">Helianthus annuus</name>
    <name type="common">Common sunflower</name>
    <dbReference type="NCBI Taxonomy" id="4232"/>
    <lineage>
        <taxon>Eukaryota</taxon>
        <taxon>Viridiplantae</taxon>
        <taxon>Streptophyta</taxon>
        <taxon>Embryophyta</taxon>
        <taxon>Tracheophyta</taxon>
        <taxon>Spermatophyta</taxon>
        <taxon>Magnoliopsida</taxon>
        <taxon>eudicotyledons</taxon>
        <taxon>Gunneridae</taxon>
        <taxon>Pentapetalae</taxon>
        <taxon>asterids</taxon>
        <taxon>campanulids</taxon>
        <taxon>Asterales</taxon>
        <taxon>Asteraceae</taxon>
        <taxon>Asteroideae</taxon>
        <taxon>Heliantheae alliance</taxon>
        <taxon>Heliantheae</taxon>
        <taxon>Helianthus</taxon>
    </lineage>
</organism>
<accession>A0A251SKH3</accession>
<evidence type="ECO:0000313" key="6">
    <source>
        <dbReference type="EMBL" id="OTF99339.1"/>
    </source>
</evidence>
<evidence type="ECO:0000313" key="5">
    <source>
        <dbReference type="EMBL" id="KAF5770502.1"/>
    </source>
</evidence>
<keyword evidence="4 6" id="KW-0378">Hydrolase</keyword>
<dbReference type="InterPro" id="IPR001554">
    <property type="entry name" value="Glyco_hydro_14"/>
</dbReference>
<dbReference type="GO" id="GO:0016161">
    <property type="term" value="F:beta-amylase activity"/>
    <property type="evidence" value="ECO:0007669"/>
    <property type="project" value="InterPro"/>
</dbReference>
<dbReference type="EMBL" id="MNCJ02000329">
    <property type="protein sequence ID" value="KAF5770502.1"/>
    <property type="molecule type" value="Genomic_DNA"/>
</dbReference>
<name>A0A251SKH3_HELAN</name>
<evidence type="ECO:0000313" key="7">
    <source>
        <dbReference type="Proteomes" id="UP000215914"/>
    </source>
</evidence>
<keyword evidence="7" id="KW-1185">Reference proteome</keyword>
<evidence type="ECO:0000256" key="1">
    <source>
        <dbReference type="ARBA" id="ARBA00005652"/>
    </source>
</evidence>
<evidence type="ECO:0000256" key="2">
    <source>
        <dbReference type="ARBA" id="ARBA00023277"/>
    </source>
</evidence>
<dbReference type="GO" id="GO:0000272">
    <property type="term" value="P:polysaccharide catabolic process"/>
    <property type="evidence" value="ECO:0007669"/>
    <property type="project" value="UniProtKB-KW"/>
</dbReference>
<protein>
    <recommendedName>
        <fullName evidence="4">Beta-amylase</fullName>
        <ecNumber evidence="4">3.2.1.2</ecNumber>
    </recommendedName>
</protein>
<reference evidence="5" key="3">
    <citation type="submission" date="2020-06" db="EMBL/GenBank/DDBJ databases">
        <title>Helianthus annuus Genome sequencing and assembly Release 2.</title>
        <authorList>
            <person name="Gouzy J."/>
            <person name="Langlade N."/>
            <person name="Munos S."/>
        </authorList>
    </citation>
    <scope>NUCLEOTIDE SEQUENCE</scope>
    <source>
        <tissue evidence="5">Leaves</tissue>
    </source>
</reference>
<sequence length="113" mass="13053">MPNNCKTLPLRAFFGKRCFWKKKMAINVKLTCINWWYNHESQSHVAQVTTGFFTTCNHNGYELVLKMLKTNKAGLNFTVKRPSTVDKCDSDPDTLVDNYLVLVYPKSINISLF</sequence>
<gene>
    <name evidence="6" type="ORF">HannXRQ_Chr14g0455511</name>
    <name evidence="5" type="ORF">HanXRQr2_Chr14g0660161</name>
</gene>
<reference evidence="5 7" key="1">
    <citation type="journal article" date="2017" name="Nature">
        <title>The sunflower genome provides insights into oil metabolism, flowering and Asterid evolution.</title>
        <authorList>
            <person name="Badouin H."/>
            <person name="Gouzy J."/>
            <person name="Grassa C.J."/>
            <person name="Murat F."/>
            <person name="Staton S.E."/>
            <person name="Cottret L."/>
            <person name="Lelandais-Briere C."/>
            <person name="Owens G.L."/>
            <person name="Carrere S."/>
            <person name="Mayjonade B."/>
            <person name="Legrand L."/>
            <person name="Gill N."/>
            <person name="Kane N.C."/>
            <person name="Bowers J.E."/>
            <person name="Hubner S."/>
            <person name="Bellec A."/>
            <person name="Berard A."/>
            <person name="Berges H."/>
            <person name="Blanchet N."/>
            <person name="Boniface M.C."/>
            <person name="Brunel D."/>
            <person name="Catrice O."/>
            <person name="Chaidir N."/>
            <person name="Claudel C."/>
            <person name="Donnadieu C."/>
            <person name="Faraut T."/>
            <person name="Fievet G."/>
            <person name="Helmstetter N."/>
            <person name="King M."/>
            <person name="Knapp S.J."/>
            <person name="Lai Z."/>
            <person name="Le Paslier M.C."/>
            <person name="Lippi Y."/>
            <person name="Lorenzon L."/>
            <person name="Mandel J.R."/>
            <person name="Marage G."/>
            <person name="Marchand G."/>
            <person name="Marquand E."/>
            <person name="Bret-Mestries E."/>
            <person name="Morien E."/>
            <person name="Nambeesan S."/>
            <person name="Nguyen T."/>
            <person name="Pegot-Espagnet P."/>
            <person name="Pouilly N."/>
            <person name="Raftis F."/>
            <person name="Sallet E."/>
            <person name="Schiex T."/>
            <person name="Thomas J."/>
            <person name="Vandecasteele C."/>
            <person name="Vares D."/>
            <person name="Vear F."/>
            <person name="Vautrin S."/>
            <person name="Crespi M."/>
            <person name="Mangin B."/>
            <person name="Burke J.M."/>
            <person name="Salse J."/>
            <person name="Munos S."/>
            <person name="Vincourt P."/>
            <person name="Rieseberg L.H."/>
            <person name="Langlade N.B."/>
        </authorList>
    </citation>
    <scope>NUCLEOTIDE SEQUENCE [LARGE SCALE GENOMIC DNA]</scope>
    <source>
        <strain evidence="7">cv. SF193</strain>
        <tissue evidence="5">Leaves</tissue>
    </source>
</reference>
<dbReference type="InParanoid" id="A0A251SKH3"/>
<keyword evidence="2 4" id="KW-0119">Carbohydrate metabolism</keyword>
<dbReference type="PANTHER" id="PTHR31352:SF1">
    <property type="entry name" value="BETA-AMYLASE 3, CHLOROPLASTIC"/>
    <property type="match status" value="1"/>
</dbReference>